<organism evidence="1 2">
    <name type="scientific">Nitrososphaera gargensis (strain Ga9.2)</name>
    <dbReference type="NCBI Taxonomy" id="1237085"/>
    <lineage>
        <taxon>Archaea</taxon>
        <taxon>Nitrososphaerota</taxon>
        <taxon>Nitrososphaeria</taxon>
        <taxon>Nitrososphaerales</taxon>
        <taxon>Nitrososphaeraceae</taxon>
        <taxon>Nitrososphaera</taxon>
    </lineage>
</organism>
<dbReference type="HOGENOM" id="CLU_2257459_0_0_2"/>
<name>K0IIU1_NITGG</name>
<dbReference type="InParanoid" id="K0IIU1"/>
<sequence length="110" mass="12962">MCEFIITDIMPDYFEIDRLVEDLAKIYSTACATSWFKVTGNKRPTKEEFRSKVVEFMKHFEYTLGTFPQTPAADQFREHARKSLEGEIAHVLAGENKDVEKRYKYYVDYS</sequence>
<protein>
    <submittedName>
        <fullName evidence="1">Uncharacterized protein</fullName>
    </submittedName>
</protein>
<dbReference type="Proteomes" id="UP000008037">
    <property type="component" value="Chromosome"/>
</dbReference>
<dbReference type="KEGG" id="nga:Ngar_c29620"/>
<dbReference type="AlphaFoldDB" id="K0IIU1"/>
<keyword evidence="2" id="KW-1185">Reference proteome</keyword>
<dbReference type="BioCyc" id="CNIT1237085:G1324-2962-MONOMER"/>
<evidence type="ECO:0000313" key="2">
    <source>
        <dbReference type="Proteomes" id="UP000008037"/>
    </source>
</evidence>
<accession>K0IIU1</accession>
<gene>
    <name evidence="1" type="ordered locus">Ngar_c29620</name>
</gene>
<dbReference type="EMBL" id="CP002408">
    <property type="protein sequence ID" value="AFU59880.1"/>
    <property type="molecule type" value="Genomic_DNA"/>
</dbReference>
<proteinExistence type="predicted"/>
<reference evidence="1 2" key="1">
    <citation type="journal article" date="2012" name="Environ. Microbiol.">
        <title>The genome of the ammonia-oxidizing Candidatus Nitrososphaera gargensis: insights into metabolic versatility and environmental adaptations.</title>
        <authorList>
            <person name="Spang A."/>
            <person name="Poehlein A."/>
            <person name="Offre P."/>
            <person name="Zumbragel S."/>
            <person name="Haider S."/>
            <person name="Rychlik N."/>
            <person name="Nowka B."/>
            <person name="Schmeisser C."/>
            <person name="Lebedeva E.V."/>
            <person name="Rattei T."/>
            <person name="Bohm C."/>
            <person name="Schmid M."/>
            <person name="Galushko A."/>
            <person name="Hatzenpichler R."/>
            <person name="Weinmaier T."/>
            <person name="Daniel R."/>
            <person name="Schleper C."/>
            <person name="Spieck E."/>
            <person name="Streit W."/>
            <person name="Wagner M."/>
        </authorList>
    </citation>
    <scope>NUCLEOTIDE SEQUENCE [LARGE SCALE GENOMIC DNA]</scope>
    <source>
        <strain evidence="2">Ga9.2</strain>
    </source>
</reference>
<evidence type="ECO:0000313" key="1">
    <source>
        <dbReference type="EMBL" id="AFU59880.1"/>
    </source>
</evidence>